<dbReference type="Proteomes" id="UP001597459">
    <property type="component" value="Unassembled WGS sequence"/>
</dbReference>
<keyword evidence="1" id="KW-1133">Transmembrane helix</keyword>
<feature type="transmembrane region" description="Helical" evidence="1">
    <location>
        <begin position="18"/>
        <end position="34"/>
    </location>
</feature>
<gene>
    <name evidence="2" type="ORF">ACFSTE_05430</name>
</gene>
<reference evidence="3" key="1">
    <citation type="journal article" date="2019" name="Int. J. Syst. Evol. Microbiol.">
        <title>The Global Catalogue of Microorganisms (GCM) 10K type strain sequencing project: providing services to taxonomists for standard genome sequencing and annotation.</title>
        <authorList>
            <consortium name="The Broad Institute Genomics Platform"/>
            <consortium name="The Broad Institute Genome Sequencing Center for Infectious Disease"/>
            <person name="Wu L."/>
            <person name="Ma J."/>
        </authorList>
    </citation>
    <scope>NUCLEOTIDE SEQUENCE [LARGE SCALE GENOMIC DNA]</scope>
    <source>
        <strain evidence="3">KCTC 42423</strain>
    </source>
</reference>
<protein>
    <recommendedName>
        <fullName evidence="4">DUF5673 domain-containing protein</fullName>
    </recommendedName>
</protein>
<name>A0ABW5N4Y3_9FLAO</name>
<evidence type="ECO:0008006" key="4">
    <source>
        <dbReference type="Google" id="ProtNLM"/>
    </source>
</evidence>
<proteinExistence type="predicted"/>
<keyword evidence="1" id="KW-0472">Membrane</keyword>
<organism evidence="2 3">
    <name type="scientific">Aquimarina hainanensis</name>
    <dbReference type="NCBI Taxonomy" id="1578017"/>
    <lineage>
        <taxon>Bacteria</taxon>
        <taxon>Pseudomonadati</taxon>
        <taxon>Bacteroidota</taxon>
        <taxon>Flavobacteriia</taxon>
        <taxon>Flavobacteriales</taxon>
        <taxon>Flavobacteriaceae</taxon>
        <taxon>Aquimarina</taxon>
    </lineage>
</organism>
<accession>A0ABW5N4Y3</accession>
<dbReference type="RefSeq" id="WP_378255539.1">
    <property type="nucleotide sequence ID" value="NZ_JBHSJV010000001.1"/>
</dbReference>
<evidence type="ECO:0000313" key="3">
    <source>
        <dbReference type="Proteomes" id="UP001597459"/>
    </source>
</evidence>
<evidence type="ECO:0000256" key="1">
    <source>
        <dbReference type="SAM" id="Phobius"/>
    </source>
</evidence>
<sequence length="146" mass="16626">MNPVKQYFLKKKLTNQQAILGVVALVLGAGIFMLSGQPSLIGLATLFLVMSFANKSLKVVQVFPKYIEFKKGLIASKTMIPYDTIKSVLIEKKVFIIYYKTNNNKEKKFKFHKVLLEDKDLKEVISLLQENIPQSEKNQIENTVNS</sequence>
<dbReference type="EMBL" id="JBHULX010000003">
    <property type="protein sequence ID" value="MFD2590263.1"/>
    <property type="molecule type" value="Genomic_DNA"/>
</dbReference>
<keyword evidence="3" id="KW-1185">Reference proteome</keyword>
<comment type="caution">
    <text evidence="2">The sequence shown here is derived from an EMBL/GenBank/DDBJ whole genome shotgun (WGS) entry which is preliminary data.</text>
</comment>
<evidence type="ECO:0000313" key="2">
    <source>
        <dbReference type="EMBL" id="MFD2590263.1"/>
    </source>
</evidence>
<keyword evidence="1" id="KW-0812">Transmembrane</keyword>